<dbReference type="PANTHER" id="PTHR47447:SF28">
    <property type="entry name" value="PENTACOTRIPEPTIDE-REPEAT REGION OF PRORP DOMAIN-CONTAINING PROTEIN"/>
    <property type="match status" value="1"/>
</dbReference>
<feature type="repeat" description="PPR" evidence="3">
    <location>
        <begin position="897"/>
        <end position="931"/>
    </location>
</feature>
<keyword evidence="6" id="KW-1185">Reference proteome</keyword>
<organism evidence="5 6">
    <name type="scientific">Citrus x changshan-huyou</name>
    <dbReference type="NCBI Taxonomy" id="2935761"/>
    <lineage>
        <taxon>Eukaryota</taxon>
        <taxon>Viridiplantae</taxon>
        <taxon>Streptophyta</taxon>
        <taxon>Embryophyta</taxon>
        <taxon>Tracheophyta</taxon>
        <taxon>Spermatophyta</taxon>
        <taxon>Magnoliopsida</taxon>
        <taxon>eudicotyledons</taxon>
        <taxon>Gunneridae</taxon>
        <taxon>Pentapetalae</taxon>
        <taxon>rosids</taxon>
        <taxon>malvids</taxon>
        <taxon>Sapindales</taxon>
        <taxon>Rutaceae</taxon>
        <taxon>Aurantioideae</taxon>
        <taxon>Citrus</taxon>
    </lineage>
</organism>
<evidence type="ECO:0000313" key="6">
    <source>
        <dbReference type="Proteomes" id="UP001428341"/>
    </source>
</evidence>
<keyword evidence="2" id="KW-0677">Repeat</keyword>
<feature type="repeat" description="PPR" evidence="3">
    <location>
        <begin position="721"/>
        <end position="755"/>
    </location>
</feature>
<dbReference type="AlphaFoldDB" id="A0AAP0QGK2"/>
<proteinExistence type="inferred from homology"/>
<feature type="repeat" description="PPR" evidence="3">
    <location>
        <begin position="438"/>
        <end position="472"/>
    </location>
</feature>
<comment type="similarity">
    <text evidence="1">Belongs to the PPR family. P subfamily.</text>
</comment>
<protein>
    <recommendedName>
        <fullName evidence="7">Pentatricopeptide repeat-containing protein</fullName>
    </recommendedName>
</protein>
<reference evidence="5 6" key="1">
    <citation type="submission" date="2024-05" db="EMBL/GenBank/DDBJ databases">
        <title>Haplotype-resolved chromosome-level genome assembly of Huyou (Citrus changshanensis).</title>
        <authorList>
            <person name="Miao C."/>
            <person name="Chen W."/>
            <person name="Wu Y."/>
            <person name="Wang L."/>
            <person name="Zhao S."/>
            <person name="Grierson D."/>
            <person name="Xu C."/>
            <person name="Chen K."/>
        </authorList>
    </citation>
    <scope>NUCLEOTIDE SEQUENCE [LARGE SCALE GENOMIC DNA]</scope>
    <source>
        <strain evidence="5">01-14</strain>
        <tissue evidence="5">Leaf</tissue>
    </source>
</reference>
<feature type="compositionally biased region" description="Basic and acidic residues" evidence="4">
    <location>
        <begin position="596"/>
        <end position="606"/>
    </location>
</feature>
<dbReference type="Pfam" id="PF01535">
    <property type="entry name" value="PPR"/>
    <property type="match status" value="7"/>
</dbReference>
<dbReference type="InterPro" id="IPR011990">
    <property type="entry name" value="TPR-like_helical_dom_sf"/>
</dbReference>
<evidence type="ECO:0000256" key="1">
    <source>
        <dbReference type="ARBA" id="ARBA00007626"/>
    </source>
</evidence>
<evidence type="ECO:0000256" key="2">
    <source>
        <dbReference type="ARBA" id="ARBA00022737"/>
    </source>
</evidence>
<dbReference type="PROSITE" id="PS51375">
    <property type="entry name" value="PPR"/>
    <property type="match status" value="13"/>
</dbReference>
<feature type="region of interest" description="Disordered" evidence="4">
    <location>
        <begin position="576"/>
        <end position="608"/>
    </location>
</feature>
<feature type="repeat" description="PPR" evidence="3">
    <location>
        <begin position="229"/>
        <end position="263"/>
    </location>
</feature>
<feature type="repeat" description="PPR" evidence="3">
    <location>
        <begin position="264"/>
        <end position="298"/>
    </location>
</feature>
<feature type="repeat" description="PPR" evidence="3">
    <location>
        <begin position="686"/>
        <end position="720"/>
    </location>
</feature>
<accession>A0AAP0QGK2</accession>
<evidence type="ECO:0000313" key="5">
    <source>
        <dbReference type="EMBL" id="KAK9194007.1"/>
    </source>
</evidence>
<evidence type="ECO:0008006" key="7">
    <source>
        <dbReference type="Google" id="ProtNLM"/>
    </source>
</evidence>
<feature type="repeat" description="PPR" evidence="3">
    <location>
        <begin position="932"/>
        <end position="966"/>
    </location>
</feature>
<dbReference type="Proteomes" id="UP001428341">
    <property type="component" value="Unassembled WGS sequence"/>
</dbReference>
<dbReference type="InterPro" id="IPR002885">
    <property type="entry name" value="PPR_rpt"/>
</dbReference>
<feature type="repeat" description="PPR" evidence="3">
    <location>
        <begin position="827"/>
        <end position="861"/>
    </location>
</feature>
<feature type="repeat" description="PPR" evidence="3">
    <location>
        <begin position="403"/>
        <end position="437"/>
    </location>
</feature>
<feature type="repeat" description="PPR" evidence="3">
    <location>
        <begin position="756"/>
        <end position="792"/>
    </location>
</feature>
<dbReference type="SUPFAM" id="SSF48452">
    <property type="entry name" value="TPR-like"/>
    <property type="match status" value="1"/>
</dbReference>
<evidence type="ECO:0000256" key="4">
    <source>
        <dbReference type="SAM" id="MobiDB-lite"/>
    </source>
</evidence>
<dbReference type="Gene3D" id="1.25.40.10">
    <property type="entry name" value="Tetratricopeptide repeat domain"/>
    <property type="match status" value="7"/>
</dbReference>
<comment type="caution">
    <text evidence="5">The sequence shown here is derived from an EMBL/GenBank/DDBJ whole genome shotgun (WGS) entry which is preliminary data.</text>
</comment>
<feature type="repeat" description="PPR" evidence="3">
    <location>
        <begin position="862"/>
        <end position="896"/>
    </location>
</feature>
<name>A0AAP0QGK2_9ROSI</name>
<dbReference type="Pfam" id="PF13041">
    <property type="entry name" value="PPR_2"/>
    <property type="match status" value="4"/>
</dbReference>
<sequence length="1040" mass="118346">MRNLARFQSVCSNSVHKRPQSHLYKLQISRHSSSSKSSKPPQFNKPEKLQTNTYASLFNEITEILGADNVTTDETPSGFSVSKRAPLELIEVSDRFGCSTHAVCENAEEENLSVLEDTRVGNLGGIDVSPIVHEITEIVRAGNDVVSMEERLENLSFRFEPEVVDKVLKRCFKVPHLALRFFNWVKLREGFCHTTETYNTMLTIAGEAKELELLEELEREMEINSCEKNIKTWTILVSLYGKAKLIGKALLVFEKMRKCGFEPDAVAYKVLVRSLCNAGKGDIALEFYKEMAQKEMVLDLSLYKIVMNCAAKLGDVDAVLSIADDMVRISQIPEHDAYGCVLKSFCVSMRIREALEFIRNLKSKEISMDRDHFETLVKGLCIAGRISDALEIVDIMMRRNLVDGKIYGIIISGYLRKNDLSKALVQFERMKESGYLPMASTYTELMQHLFKLNEYKKGCELYNEMLKRGIQPDSVAVTAMVAGHVRQDNLSEAWKVFKCMEDKGIRPTRKSYSVFIKELCRVSRTNEILKVLNNTQASKIVIGDEIFHWVISCMEKKGEMESVEKVKRMQGICKHHPQEGEASGNDASRGQGPNVEFDHNEMERKTTVSPLVEPLPKPYCEQDLHEICRMLSSSTDWYHIQESLEKCAVQYTPELVLEILHNSEMHGSAALHFFSWVGKQADYSHSSATYNMAIKIAGRGKDFKHMRNLFYEMRRNGYLITPDTWTIMMMQYGRAGLTEMAMRVFEDMKANGCNPSGSTYKYLIISLSGRKGRKVDHAIKIFQEMVNAGHIPDKELVETYLDCLCEVGMLQLAKSCMDVLRKVGFTVPLSYSLYIRALCRAGELEEALALLDEVKEERSKLDEFVFGSLIHGLVQRGQIEEALAKVETMKQAGIYPTVHVYTSFVVHFFREKQVGRALEIFERMRQEGCEPTVVTYTALIQGFANLGKVAEAWDVFYRMKIKGPFPDFRTYSMFIGCLCKVGKSEEALQLLSEMTESGIVPSNINFRTIFFGLNREGKRDLARSVVQKKCTLINSRKFLT</sequence>
<dbReference type="NCBIfam" id="TIGR00756">
    <property type="entry name" value="PPR"/>
    <property type="match status" value="13"/>
</dbReference>
<dbReference type="EMBL" id="JBCGBO010000006">
    <property type="protein sequence ID" value="KAK9194007.1"/>
    <property type="molecule type" value="Genomic_DNA"/>
</dbReference>
<feature type="repeat" description="PPR" evidence="3">
    <location>
        <begin position="473"/>
        <end position="507"/>
    </location>
</feature>
<feature type="repeat" description="PPR" evidence="3">
    <location>
        <begin position="967"/>
        <end position="1001"/>
    </location>
</feature>
<dbReference type="PANTHER" id="PTHR47447">
    <property type="entry name" value="OS03G0856100 PROTEIN"/>
    <property type="match status" value="1"/>
</dbReference>
<gene>
    <name evidence="5" type="ORF">WN944_004709</name>
</gene>
<evidence type="ECO:0000256" key="3">
    <source>
        <dbReference type="PROSITE-ProRule" id="PRU00708"/>
    </source>
</evidence>